<name>A0A544TBF7_9BACI</name>
<evidence type="ECO:0000313" key="2">
    <source>
        <dbReference type="Proteomes" id="UP000318937"/>
    </source>
</evidence>
<reference evidence="1 2" key="1">
    <citation type="submission" date="2019-05" db="EMBL/GenBank/DDBJ databases">
        <title>Psychrobacillus vulpis sp. nov., a new species isolated from feces of a red fox that inhabits in The Tablas de Daimiel Natural Park, Albacete, Spain.</title>
        <authorList>
            <person name="Rodriguez M."/>
            <person name="Reina J.C."/>
            <person name="Bejar V."/>
            <person name="Llamas I."/>
        </authorList>
    </citation>
    <scope>NUCLEOTIDE SEQUENCE [LARGE SCALE GENOMIC DNA]</scope>
    <source>
        <strain evidence="1 2">NHI-2</strain>
    </source>
</reference>
<dbReference type="AlphaFoldDB" id="A0A544TBF7"/>
<comment type="caution">
    <text evidence="1">The sequence shown here is derived from an EMBL/GenBank/DDBJ whole genome shotgun (WGS) entry which is preliminary data.</text>
</comment>
<accession>A0A544TBF7</accession>
<evidence type="ECO:0000313" key="1">
    <source>
        <dbReference type="EMBL" id="TQR14728.1"/>
    </source>
</evidence>
<dbReference type="RefSeq" id="WP_142607344.1">
    <property type="nucleotide sequence ID" value="NZ_VDGG01000018.1"/>
</dbReference>
<keyword evidence="2" id="KW-1185">Reference proteome</keyword>
<dbReference type="EMBL" id="VDGG01000018">
    <property type="protein sequence ID" value="TQR14728.1"/>
    <property type="molecule type" value="Genomic_DNA"/>
</dbReference>
<proteinExistence type="predicted"/>
<organism evidence="1 2">
    <name type="scientific">Psychrobacillus soli</name>
    <dbReference type="NCBI Taxonomy" id="1543965"/>
    <lineage>
        <taxon>Bacteria</taxon>
        <taxon>Bacillati</taxon>
        <taxon>Bacillota</taxon>
        <taxon>Bacilli</taxon>
        <taxon>Bacillales</taxon>
        <taxon>Bacillaceae</taxon>
        <taxon>Psychrobacillus</taxon>
    </lineage>
</organism>
<dbReference type="OrthoDB" id="3034928at2"/>
<gene>
    <name evidence="1" type="ORF">FG383_10425</name>
</gene>
<protein>
    <submittedName>
        <fullName evidence="1">Uncharacterized protein</fullName>
    </submittedName>
</protein>
<sequence>MTTLEYNRLSGRRQYLSIQKHRHNARNDYNKWKSFDLEKKTFDNADYGDFNNVHSPERSSWTDSENNLWGFLENYDIVGTNNEQFGYFPVVTNNFDRWHGYPIIPFTKGYEIDEKLLHYWISEGYINEDDIPRLKKRKRL</sequence>
<dbReference type="Proteomes" id="UP000318937">
    <property type="component" value="Unassembled WGS sequence"/>
</dbReference>